<name>A0AAV7NSF8_PLEWA</name>
<gene>
    <name evidence="2" type="ORF">NDU88_007204</name>
</gene>
<feature type="region of interest" description="Disordered" evidence="1">
    <location>
        <begin position="1"/>
        <end position="70"/>
    </location>
</feature>
<dbReference type="AlphaFoldDB" id="A0AAV7NSF8"/>
<evidence type="ECO:0000256" key="1">
    <source>
        <dbReference type="SAM" id="MobiDB-lite"/>
    </source>
</evidence>
<proteinExistence type="predicted"/>
<evidence type="ECO:0000313" key="2">
    <source>
        <dbReference type="EMBL" id="KAJ1119018.1"/>
    </source>
</evidence>
<sequence>MTAPPKPSERSDPCLPRRSPNSTKASGGGREEGEEESQGARVSGLASPGSSEPSAASIKRWRLLREAQET</sequence>
<comment type="caution">
    <text evidence="2">The sequence shown here is derived from an EMBL/GenBank/DDBJ whole genome shotgun (WGS) entry which is preliminary data.</text>
</comment>
<dbReference type="Proteomes" id="UP001066276">
    <property type="component" value="Chromosome 8"/>
</dbReference>
<keyword evidence="3" id="KW-1185">Reference proteome</keyword>
<protein>
    <submittedName>
        <fullName evidence="2">Uncharacterized protein</fullName>
    </submittedName>
</protein>
<dbReference type="EMBL" id="JANPWB010000012">
    <property type="protein sequence ID" value="KAJ1119018.1"/>
    <property type="molecule type" value="Genomic_DNA"/>
</dbReference>
<reference evidence="2" key="1">
    <citation type="journal article" date="2022" name="bioRxiv">
        <title>Sequencing and chromosome-scale assembly of the giantPleurodeles waltlgenome.</title>
        <authorList>
            <person name="Brown T."/>
            <person name="Elewa A."/>
            <person name="Iarovenko S."/>
            <person name="Subramanian E."/>
            <person name="Araus A.J."/>
            <person name="Petzold A."/>
            <person name="Susuki M."/>
            <person name="Suzuki K.-i.T."/>
            <person name="Hayashi T."/>
            <person name="Toyoda A."/>
            <person name="Oliveira C."/>
            <person name="Osipova E."/>
            <person name="Leigh N.D."/>
            <person name="Simon A."/>
            <person name="Yun M.H."/>
        </authorList>
    </citation>
    <scope>NUCLEOTIDE SEQUENCE</scope>
    <source>
        <strain evidence="2">20211129_DDA</strain>
        <tissue evidence="2">Liver</tissue>
    </source>
</reference>
<accession>A0AAV7NSF8</accession>
<feature type="compositionally biased region" description="Low complexity" evidence="1">
    <location>
        <begin position="39"/>
        <end position="57"/>
    </location>
</feature>
<evidence type="ECO:0000313" key="3">
    <source>
        <dbReference type="Proteomes" id="UP001066276"/>
    </source>
</evidence>
<organism evidence="2 3">
    <name type="scientific">Pleurodeles waltl</name>
    <name type="common">Iberian ribbed newt</name>
    <dbReference type="NCBI Taxonomy" id="8319"/>
    <lineage>
        <taxon>Eukaryota</taxon>
        <taxon>Metazoa</taxon>
        <taxon>Chordata</taxon>
        <taxon>Craniata</taxon>
        <taxon>Vertebrata</taxon>
        <taxon>Euteleostomi</taxon>
        <taxon>Amphibia</taxon>
        <taxon>Batrachia</taxon>
        <taxon>Caudata</taxon>
        <taxon>Salamandroidea</taxon>
        <taxon>Salamandridae</taxon>
        <taxon>Pleurodelinae</taxon>
        <taxon>Pleurodeles</taxon>
    </lineage>
</organism>